<dbReference type="RefSeq" id="WP_179171684.1">
    <property type="nucleotide sequence ID" value="NZ_CP058532.1"/>
</dbReference>
<protein>
    <submittedName>
        <fullName evidence="1">Uncharacterized protein</fullName>
    </submittedName>
</protein>
<name>A0A7D5GIR3_9EURY</name>
<dbReference type="GeneID" id="56031411"/>
<dbReference type="KEGG" id="halg:HUG10_21220"/>
<keyword evidence="2" id="KW-1185">Reference proteome</keyword>
<gene>
    <name evidence="1" type="ORF">HUG10_21220</name>
</gene>
<evidence type="ECO:0000313" key="2">
    <source>
        <dbReference type="Proteomes" id="UP000509750"/>
    </source>
</evidence>
<dbReference type="AlphaFoldDB" id="A0A7D5GIR3"/>
<proteinExistence type="predicted"/>
<reference evidence="1 2" key="1">
    <citation type="submission" date="2020-07" db="EMBL/GenBank/DDBJ databases">
        <title>Gai3-2, isolated from salt lake.</title>
        <authorList>
            <person name="Cui H."/>
            <person name="Shi X."/>
        </authorList>
    </citation>
    <scope>NUCLEOTIDE SEQUENCE [LARGE SCALE GENOMIC DNA]</scope>
    <source>
        <strain evidence="1 2">Gai3-2</strain>
        <plasmid evidence="1 2">unnamed3</plasmid>
    </source>
</reference>
<sequence>MELQFDTVVDDGRVDECEEVEPRLGADRSFETVRTGGPSFHLMPDGTLTLESESGNVAVPEFGTNVTVLD</sequence>
<dbReference type="Proteomes" id="UP000509750">
    <property type="component" value="Plasmid unnamed3"/>
</dbReference>
<evidence type="ECO:0000313" key="1">
    <source>
        <dbReference type="EMBL" id="QLG30110.1"/>
    </source>
</evidence>
<keyword evidence="1" id="KW-0614">Plasmid</keyword>
<geneLocation type="plasmid" evidence="1 2">
    <name>unnamed3</name>
</geneLocation>
<accession>A0A7D5GIR3</accession>
<dbReference type="EMBL" id="CP058532">
    <property type="protein sequence ID" value="QLG30110.1"/>
    <property type="molecule type" value="Genomic_DNA"/>
</dbReference>
<organism evidence="1 2">
    <name type="scientific">Halorarum halophilum</name>
    <dbReference type="NCBI Taxonomy" id="2743090"/>
    <lineage>
        <taxon>Archaea</taxon>
        <taxon>Methanobacteriati</taxon>
        <taxon>Methanobacteriota</taxon>
        <taxon>Stenosarchaea group</taxon>
        <taxon>Halobacteria</taxon>
        <taxon>Halobacteriales</taxon>
        <taxon>Haloferacaceae</taxon>
        <taxon>Halorarum</taxon>
    </lineage>
</organism>